<comment type="caution">
    <text evidence="2">The sequence shown here is derived from an EMBL/GenBank/DDBJ whole genome shotgun (WGS) entry which is preliminary data.</text>
</comment>
<dbReference type="RefSeq" id="WP_100340984.1">
    <property type="nucleotide sequence ID" value="NZ_PGFJ01000001.1"/>
</dbReference>
<evidence type="ECO:0000256" key="1">
    <source>
        <dbReference type="SAM" id="MobiDB-lite"/>
    </source>
</evidence>
<accession>A0A2H9VVG6</accession>
<name>A0A2H9VVG6_9SPHI</name>
<evidence type="ECO:0000313" key="3">
    <source>
        <dbReference type="Proteomes" id="UP000242687"/>
    </source>
</evidence>
<dbReference type="Proteomes" id="UP000242687">
    <property type="component" value="Unassembled WGS sequence"/>
</dbReference>
<dbReference type="OrthoDB" id="788168at2"/>
<dbReference type="EMBL" id="PGFJ01000001">
    <property type="protein sequence ID" value="PJJ84807.1"/>
    <property type="molecule type" value="Genomic_DNA"/>
</dbReference>
<feature type="region of interest" description="Disordered" evidence="1">
    <location>
        <begin position="278"/>
        <end position="306"/>
    </location>
</feature>
<dbReference type="AlphaFoldDB" id="A0A2H9VVG6"/>
<feature type="compositionally biased region" description="Basic and acidic residues" evidence="1">
    <location>
        <begin position="288"/>
        <end position="299"/>
    </location>
</feature>
<reference evidence="2 3" key="1">
    <citation type="submission" date="2017-11" db="EMBL/GenBank/DDBJ databases">
        <title>Genomic Encyclopedia of Archaeal and Bacterial Type Strains, Phase II (KMG-II): From Individual Species to Whole Genera.</title>
        <authorList>
            <person name="Goeker M."/>
        </authorList>
    </citation>
    <scope>NUCLEOTIDE SEQUENCE [LARGE SCALE GENOMIC DNA]</scope>
    <source>
        <strain evidence="2 3">DSM 28175</strain>
    </source>
</reference>
<proteinExistence type="predicted"/>
<sequence length="306" mass="35193">MIKKLFLLFIALLGLREGYAQFSQKDITTLNMYRDSLKHLGAEIVNNPGEPERKNANYVFIKTLVSALKTPNSYLYKFDSVKTISVLNSPDNRFRIFSWHIAHDDGSYRFYGAIQMNTGGPLKLYPLEDYSPLMAHPEDTVTSNAKWYGAQYYTIIPVQGADPHYVLLGWKGYTDRSTKKVIDVLTFRNDKPVLGMPIFASKEKKRNRVVFQYTRQASMLLRYVPGENLIVFDNLAAPDKKSKDKPETYGPDLSYNGYKLKNGRWELIEDLDMRNVPNESDASYIDPKPTEMPRLEVKPVPRKTVQ</sequence>
<protein>
    <submittedName>
        <fullName evidence="2">Uncharacterized protein</fullName>
    </submittedName>
</protein>
<organism evidence="2 3">
    <name type="scientific">Mucilaginibacter auburnensis</name>
    <dbReference type="NCBI Taxonomy" id="1457233"/>
    <lineage>
        <taxon>Bacteria</taxon>
        <taxon>Pseudomonadati</taxon>
        <taxon>Bacteroidota</taxon>
        <taxon>Sphingobacteriia</taxon>
        <taxon>Sphingobacteriales</taxon>
        <taxon>Sphingobacteriaceae</taxon>
        <taxon>Mucilaginibacter</taxon>
    </lineage>
</organism>
<keyword evidence="3" id="KW-1185">Reference proteome</keyword>
<evidence type="ECO:0000313" key="2">
    <source>
        <dbReference type="EMBL" id="PJJ84807.1"/>
    </source>
</evidence>
<gene>
    <name evidence="2" type="ORF">CLV57_1829</name>
</gene>